<evidence type="ECO:0000256" key="1">
    <source>
        <dbReference type="SAM" id="SignalP"/>
    </source>
</evidence>
<accession>A0ABV9Z2G5</accession>
<comment type="caution">
    <text evidence="2">The sequence shown here is derived from an EMBL/GenBank/DDBJ whole genome shotgun (WGS) entry which is preliminary data.</text>
</comment>
<feature type="chain" id="PRO_5045535147" evidence="1">
    <location>
        <begin position="26"/>
        <end position="246"/>
    </location>
</feature>
<dbReference type="InterPro" id="IPR010607">
    <property type="entry name" value="DUF1194"/>
</dbReference>
<name>A0ABV9Z2G5_9HYPH</name>
<keyword evidence="3" id="KW-1185">Reference proteome</keyword>
<organism evidence="2 3">
    <name type="scientific">Flaviflagellibacter deserti</name>
    <dbReference type="NCBI Taxonomy" id="2267266"/>
    <lineage>
        <taxon>Bacteria</taxon>
        <taxon>Pseudomonadati</taxon>
        <taxon>Pseudomonadota</taxon>
        <taxon>Alphaproteobacteria</taxon>
        <taxon>Hyphomicrobiales</taxon>
        <taxon>Flaviflagellibacter</taxon>
    </lineage>
</organism>
<evidence type="ECO:0000313" key="3">
    <source>
        <dbReference type="Proteomes" id="UP001595796"/>
    </source>
</evidence>
<dbReference type="InterPro" id="IPR036465">
    <property type="entry name" value="vWFA_dom_sf"/>
</dbReference>
<dbReference type="Proteomes" id="UP001595796">
    <property type="component" value="Unassembled WGS sequence"/>
</dbReference>
<dbReference type="SUPFAM" id="SSF53300">
    <property type="entry name" value="vWA-like"/>
    <property type="match status" value="1"/>
</dbReference>
<dbReference type="Gene3D" id="3.40.50.410">
    <property type="entry name" value="von Willebrand factor, type A domain"/>
    <property type="match status" value="1"/>
</dbReference>
<gene>
    <name evidence="2" type="ORF">ACFPFW_06960</name>
</gene>
<dbReference type="EMBL" id="JBHSJF010000006">
    <property type="protein sequence ID" value="MFC5067754.1"/>
    <property type="molecule type" value="Genomic_DNA"/>
</dbReference>
<sequence length="246" mass="26037">MRTSPLMALAFGALAIFLQNSPARAQQPVDVALVLLADGSGSIDPEEFRMQRDGYADAITSPEVLAAVRSNARQKIAIVFVEWGAPESQNVIIDWTVIDGEVAAKRFADELRQAPKLTFGYNSISNAIDLGVKLLVGAPVAADREVIDVSGDGPNIGGRDIHAARDDAVAKDITVNALAIRRPGSGVALSNNIPLEDYYRLNVIGGPGAFVEVAQGRENFAEAIRRKLVLELAAAGAGPRILALGE</sequence>
<dbReference type="Pfam" id="PF06707">
    <property type="entry name" value="DUF1194"/>
    <property type="match status" value="1"/>
</dbReference>
<feature type="signal peptide" evidence="1">
    <location>
        <begin position="1"/>
        <end position="25"/>
    </location>
</feature>
<reference evidence="3" key="1">
    <citation type="journal article" date="2019" name="Int. J. Syst. Evol. Microbiol.">
        <title>The Global Catalogue of Microorganisms (GCM) 10K type strain sequencing project: providing services to taxonomists for standard genome sequencing and annotation.</title>
        <authorList>
            <consortium name="The Broad Institute Genomics Platform"/>
            <consortium name="The Broad Institute Genome Sequencing Center for Infectious Disease"/>
            <person name="Wu L."/>
            <person name="Ma J."/>
        </authorList>
    </citation>
    <scope>NUCLEOTIDE SEQUENCE [LARGE SCALE GENOMIC DNA]</scope>
    <source>
        <strain evidence="3">CGMCC 1.16444</strain>
    </source>
</reference>
<dbReference type="RefSeq" id="WP_379770033.1">
    <property type="nucleotide sequence ID" value="NZ_JBHSJF010000006.1"/>
</dbReference>
<evidence type="ECO:0000313" key="2">
    <source>
        <dbReference type="EMBL" id="MFC5067754.1"/>
    </source>
</evidence>
<keyword evidence="1" id="KW-0732">Signal</keyword>
<protein>
    <submittedName>
        <fullName evidence="2">DUF1194 domain-containing protein</fullName>
    </submittedName>
</protein>
<proteinExistence type="predicted"/>